<reference evidence="1" key="2">
    <citation type="submission" date="2025-09" db="UniProtKB">
        <authorList>
            <consortium name="EnsemblPlants"/>
        </authorList>
    </citation>
    <scope>IDENTIFICATION</scope>
</reference>
<dbReference type="EnsemblPlants" id="AVESA.00010b.r2.6AG1063650.1">
    <property type="protein sequence ID" value="AVESA.00010b.r2.6AG1063650.1.CDS"/>
    <property type="gene ID" value="AVESA.00010b.r2.6AG1063650"/>
</dbReference>
<sequence>MAEPSTQARPRLRRLEFVHVAAAQAVLCVAGLYALARDHAGPLRPGVDAVDSAVRGAAGPVLDRFRDLPLDLLAFIDRKVDGAVEELDRHLPSPVKAASAKAYLVAQAAPELAREIANEALRSGVTGAARAVYGKVEPVAKEAYGRIEPAAKDLYVRYEPAAEHLAVSVWRSLNRLPLFPQVAQIAVPTAAYWCEKYNRVIVYAAQHGLPGARYLPAIPVERIAKVFGEGSSEAGSPVSKPMGLDETVGEGSSSSESESDDKFAELNETVEEPAPEEAKPMDLGAQI</sequence>
<dbReference type="Proteomes" id="UP001732700">
    <property type="component" value="Chromosome 6A"/>
</dbReference>
<proteinExistence type="predicted"/>
<evidence type="ECO:0000313" key="2">
    <source>
        <dbReference type="Proteomes" id="UP001732700"/>
    </source>
</evidence>
<accession>A0ACD5Z1H5</accession>
<reference evidence="1" key="1">
    <citation type="submission" date="2021-05" db="EMBL/GenBank/DDBJ databases">
        <authorList>
            <person name="Scholz U."/>
            <person name="Mascher M."/>
            <person name="Fiebig A."/>
        </authorList>
    </citation>
    <scope>NUCLEOTIDE SEQUENCE [LARGE SCALE GENOMIC DNA]</scope>
</reference>
<keyword evidence="2" id="KW-1185">Reference proteome</keyword>
<name>A0ACD5Z1H5_AVESA</name>
<organism evidence="1 2">
    <name type="scientific">Avena sativa</name>
    <name type="common">Oat</name>
    <dbReference type="NCBI Taxonomy" id="4498"/>
    <lineage>
        <taxon>Eukaryota</taxon>
        <taxon>Viridiplantae</taxon>
        <taxon>Streptophyta</taxon>
        <taxon>Embryophyta</taxon>
        <taxon>Tracheophyta</taxon>
        <taxon>Spermatophyta</taxon>
        <taxon>Magnoliopsida</taxon>
        <taxon>Liliopsida</taxon>
        <taxon>Poales</taxon>
        <taxon>Poaceae</taxon>
        <taxon>BOP clade</taxon>
        <taxon>Pooideae</taxon>
        <taxon>Poodae</taxon>
        <taxon>Poeae</taxon>
        <taxon>Poeae Chloroplast Group 1 (Aveneae type)</taxon>
        <taxon>Aveninae</taxon>
        <taxon>Avena</taxon>
    </lineage>
</organism>
<evidence type="ECO:0000313" key="1">
    <source>
        <dbReference type="EnsemblPlants" id="AVESA.00010b.r2.6AG1063650.1.CDS"/>
    </source>
</evidence>
<protein>
    <submittedName>
        <fullName evidence="1">Uncharacterized protein</fullName>
    </submittedName>
</protein>